<dbReference type="RefSeq" id="WP_259435611.1">
    <property type="nucleotide sequence ID" value="NZ_CP103866.1"/>
</dbReference>
<name>A0ABY5U2X2_LACSH</name>
<evidence type="ECO:0000313" key="2">
    <source>
        <dbReference type="Proteomes" id="UP001058650"/>
    </source>
</evidence>
<organism evidence="1 2">
    <name type="scientific">Laceyella sacchari</name>
    <name type="common">Thermoactinomyces thalpophilus</name>
    <dbReference type="NCBI Taxonomy" id="37482"/>
    <lineage>
        <taxon>Bacteria</taxon>
        <taxon>Bacillati</taxon>
        <taxon>Bacillota</taxon>
        <taxon>Bacilli</taxon>
        <taxon>Bacillales</taxon>
        <taxon>Thermoactinomycetaceae</taxon>
        <taxon>Laceyella</taxon>
    </lineage>
</organism>
<proteinExistence type="predicted"/>
<sequence>MMMLLAVGRMVVPVHICARDTASCYEDHVLEVMHHYIDIMMNWNAFKKNQI</sequence>
<protein>
    <submittedName>
        <fullName evidence="1">Uncharacterized protein</fullName>
    </submittedName>
</protein>
<gene>
    <name evidence="1" type="ORF">NYR52_10600</name>
</gene>
<keyword evidence="2" id="KW-1185">Reference proteome</keyword>
<dbReference type="EMBL" id="CP103866">
    <property type="protein sequence ID" value="UWE02597.1"/>
    <property type="molecule type" value="Genomic_DNA"/>
</dbReference>
<evidence type="ECO:0000313" key="1">
    <source>
        <dbReference type="EMBL" id="UWE02597.1"/>
    </source>
</evidence>
<reference evidence="1" key="1">
    <citation type="submission" date="2022-08" db="EMBL/GenBank/DDBJ databases">
        <title>The complete genome sequence of the thermophilic bacterium Laceyella sacchari FBKL4.010 reveals the basis for tetramethylpyrazine biosynthesis in Moutai-flavor Daqu.</title>
        <authorList>
            <person name="Li D."/>
            <person name="Huang W."/>
            <person name="Wang C."/>
            <person name="Qiu S."/>
        </authorList>
    </citation>
    <scope>NUCLEOTIDE SEQUENCE</scope>
    <source>
        <strain evidence="1">FBKL4.014</strain>
    </source>
</reference>
<dbReference type="Proteomes" id="UP001058650">
    <property type="component" value="Chromosome"/>
</dbReference>
<accession>A0ABY5U2X2</accession>